<dbReference type="GO" id="GO:0016787">
    <property type="term" value="F:hydrolase activity"/>
    <property type="evidence" value="ECO:0007669"/>
    <property type="project" value="UniProtKB-KW"/>
</dbReference>
<evidence type="ECO:0000259" key="2">
    <source>
        <dbReference type="SMART" id="SM00849"/>
    </source>
</evidence>
<name>A0A507CTV3_9FUNG</name>
<evidence type="ECO:0000313" key="7">
    <source>
        <dbReference type="Proteomes" id="UP000320475"/>
    </source>
</evidence>
<dbReference type="InterPro" id="IPR011108">
    <property type="entry name" value="RMMBL"/>
</dbReference>
<sequence length="501" mass="56377">MGYTDHRRFPDFHYVKSNLSSINPRKPDALDDMIDLALISHAHLDHCGALPYMTEVIGYNGPIIMTAPTRDMLPIMLEDARKVVVERRGDGNYFSAENIRNCLAKVTTIEQDETICIPGPTSDADIEITCYYAGHILGAAMFRIKVGMQSIVYTGDFNTTPDRHLGEAKIDRCRPDVLITESTYATLIRDSRLVRERIFLQDIYTQTVEKGGKVLIPVFALGRSQELCVLVEGLWKRKNITNVPIYFSGGLTERSLEFYKMYIRWTNESLRKQLEQENMNAFDFQFIKPWKAEYTCNEGPAVLFATPGMLSAGVSLEVLRAWAPDPNNMIIIPGFQSAGSVGAKLLANEEKIYTPDFPNDPIIPKLAIRNLSFSAHADAKGILSLIGKCAPSNVVLVHGEAHKMAKLKAQIEDAPLRIPCYMPANGETAEFYTRHKAPAYVPRSQVDKARATLLASRYTGLNNNVNNDPWWPAFRQGFAGLHERANFRLSFYVIHHKCKEL</sequence>
<dbReference type="Gene3D" id="3.40.50.10890">
    <property type="match status" value="1"/>
</dbReference>
<dbReference type="PANTHER" id="PTHR11203:SF37">
    <property type="entry name" value="INTEGRATOR COMPLEX SUBUNIT 11"/>
    <property type="match status" value="1"/>
</dbReference>
<dbReference type="VEuPathDB" id="FungiDB:SeMB42_g05114"/>
<dbReference type="Pfam" id="PF07521">
    <property type="entry name" value="RMMBL"/>
    <property type="match status" value="1"/>
</dbReference>
<dbReference type="SUPFAM" id="SSF56281">
    <property type="entry name" value="Metallo-hydrolase/oxidoreductase"/>
    <property type="match status" value="1"/>
</dbReference>
<dbReference type="InterPro" id="IPR001279">
    <property type="entry name" value="Metallo-B-lactamas"/>
</dbReference>
<dbReference type="GO" id="GO:0005634">
    <property type="term" value="C:nucleus"/>
    <property type="evidence" value="ECO:0007669"/>
    <property type="project" value="TreeGrafter"/>
</dbReference>
<dbReference type="EMBL" id="QEAN01000231">
    <property type="protein sequence ID" value="TPX42461.1"/>
    <property type="molecule type" value="Genomic_DNA"/>
</dbReference>
<evidence type="ECO:0000313" key="4">
    <source>
        <dbReference type="EMBL" id="TPX42461.1"/>
    </source>
</evidence>
<feature type="domain" description="Beta-Casp" evidence="3">
    <location>
        <begin position="224"/>
        <end position="345"/>
    </location>
</feature>
<dbReference type="SMART" id="SM01027">
    <property type="entry name" value="Beta-Casp"/>
    <property type="match status" value="1"/>
</dbReference>
<dbReference type="Proteomes" id="UP000320475">
    <property type="component" value="Unassembled WGS sequence"/>
</dbReference>
<organism evidence="4 6">
    <name type="scientific">Synchytrium endobioticum</name>
    <dbReference type="NCBI Taxonomy" id="286115"/>
    <lineage>
        <taxon>Eukaryota</taxon>
        <taxon>Fungi</taxon>
        <taxon>Fungi incertae sedis</taxon>
        <taxon>Chytridiomycota</taxon>
        <taxon>Chytridiomycota incertae sedis</taxon>
        <taxon>Chytridiomycetes</taxon>
        <taxon>Synchytriales</taxon>
        <taxon>Synchytriaceae</taxon>
        <taxon>Synchytrium</taxon>
    </lineage>
</organism>
<dbReference type="InterPro" id="IPR036866">
    <property type="entry name" value="RibonucZ/Hydroxyglut_hydro"/>
</dbReference>
<dbReference type="SMART" id="SM00849">
    <property type="entry name" value="Lactamase_B"/>
    <property type="match status" value="1"/>
</dbReference>
<evidence type="ECO:0000313" key="6">
    <source>
        <dbReference type="Proteomes" id="UP000317494"/>
    </source>
</evidence>
<dbReference type="Proteomes" id="UP000317494">
    <property type="component" value="Unassembled WGS sequence"/>
</dbReference>
<dbReference type="OrthoDB" id="10249535at2759"/>
<evidence type="ECO:0008006" key="8">
    <source>
        <dbReference type="Google" id="ProtNLM"/>
    </source>
</evidence>
<dbReference type="EMBL" id="QEAM01000027">
    <property type="protein sequence ID" value="TPX49809.1"/>
    <property type="molecule type" value="Genomic_DNA"/>
</dbReference>
<accession>A0A507CTV3</accession>
<dbReference type="GO" id="GO:0016180">
    <property type="term" value="P:snRNA processing"/>
    <property type="evidence" value="ECO:0007669"/>
    <property type="project" value="TreeGrafter"/>
</dbReference>
<feature type="domain" description="Metallo-beta-lactamase" evidence="2">
    <location>
        <begin position="16"/>
        <end position="202"/>
    </location>
</feature>
<proteinExistence type="predicted"/>
<reference evidence="6 7" key="1">
    <citation type="journal article" date="2019" name="Sci. Rep.">
        <title>Comparative genomics of chytrid fungi reveal insights into the obligate biotrophic and pathogenic lifestyle of Synchytrium endobioticum.</title>
        <authorList>
            <person name="van de Vossenberg B.T.L.H."/>
            <person name="Warris S."/>
            <person name="Nguyen H.D.T."/>
            <person name="van Gent-Pelzer M.P.E."/>
            <person name="Joly D.L."/>
            <person name="van de Geest H.C."/>
            <person name="Bonants P.J.M."/>
            <person name="Smith D.S."/>
            <person name="Levesque C.A."/>
            <person name="van der Lee T.A.J."/>
        </authorList>
    </citation>
    <scope>NUCLEOTIDE SEQUENCE [LARGE SCALE GENOMIC DNA]</scope>
    <source>
        <strain evidence="5 7">LEV6574</strain>
        <strain evidence="4 6">MB42</strain>
    </source>
</reference>
<dbReference type="Pfam" id="PF16661">
    <property type="entry name" value="Lactamase_B_6"/>
    <property type="match status" value="1"/>
</dbReference>
<comment type="caution">
    <text evidence="4">The sequence shown here is derived from an EMBL/GenBank/DDBJ whole genome shotgun (WGS) entry which is preliminary data.</text>
</comment>
<dbReference type="PANTHER" id="PTHR11203">
    <property type="entry name" value="CLEAVAGE AND POLYADENYLATION SPECIFICITY FACTOR FAMILY MEMBER"/>
    <property type="match status" value="1"/>
</dbReference>
<keyword evidence="6" id="KW-1185">Reference proteome</keyword>
<protein>
    <recommendedName>
        <fullName evidence="8">Beta-Casp domain-containing protein</fullName>
    </recommendedName>
</protein>
<dbReference type="AlphaFoldDB" id="A0A507CTV3"/>
<dbReference type="InterPro" id="IPR022712">
    <property type="entry name" value="Beta_Casp"/>
</dbReference>
<dbReference type="GO" id="GO:0004521">
    <property type="term" value="F:RNA endonuclease activity"/>
    <property type="evidence" value="ECO:0007669"/>
    <property type="project" value="TreeGrafter"/>
</dbReference>
<dbReference type="Pfam" id="PF10996">
    <property type="entry name" value="Beta-Casp"/>
    <property type="match status" value="1"/>
</dbReference>
<dbReference type="STRING" id="286115.A0A507CTV3"/>
<dbReference type="InterPro" id="IPR050698">
    <property type="entry name" value="MBL"/>
</dbReference>
<gene>
    <name evidence="5" type="ORF">SeLEV6574_g01277</name>
    <name evidence="4" type="ORF">SeMB42_g05114</name>
</gene>
<dbReference type="Gene3D" id="3.60.15.10">
    <property type="entry name" value="Ribonuclease Z/Hydroxyacylglutathione hydrolase-like"/>
    <property type="match status" value="1"/>
</dbReference>
<evidence type="ECO:0000313" key="5">
    <source>
        <dbReference type="EMBL" id="TPX49809.1"/>
    </source>
</evidence>
<evidence type="ECO:0000259" key="3">
    <source>
        <dbReference type="SMART" id="SM01027"/>
    </source>
</evidence>
<keyword evidence="1" id="KW-0378">Hydrolase</keyword>
<evidence type="ECO:0000256" key="1">
    <source>
        <dbReference type="ARBA" id="ARBA00022801"/>
    </source>
</evidence>